<feature type="compositionally biased region" description="Acidic residues" evidence="1">
    <location>
        <begin position="180"/>
        <end position="193"/>
    </location>
</feature>
<keyword evidence="3" id="KW-1185">Reference proteome</keyword>
<dbReference type="RefSeq" id="XP_025377806.1">
    <property type="nucleotide sequence ID" value="XM_025521763.1"/>
</dbReference>
<organism evidence="2 3">
    <name type="scientific">Acaromyces ingoldii</name>
    <dbReference type="NCBI Taxonomy" id="215250"/>
    <lineage>
        <taxon>Eukaryota</taxon>
        <taxon>Fungi</taxon>
        <taxon>Dikarya</taxon>
        <taxon>Basidiomycota</taxon>
        <taxon>Ustilaginomycotina</taxon>
        <taxon>Exobasidiomycetes</taxon>
        <taxon>Exobasidiales</taxon>
        <taxon>Cryptobasidiaceae</taxon>
        <taxon>Acaromyces</taxon>
    </lineage>
</organism>
<dbReference type="STRING" id="215250.A0A316YPM4"/>
<accession>A0A316YPM4</accession>
<evidence type="ECO:0000313" key="2">
    <source>
        <dbReference type="EMBL" id="PWN90608.1"/>
    </source>
</evidence>
<dbReference type="SUPFAM" id="SSF56059">
    <property type="entry name" value="Glutathione synthetase ATP-binding domain-like"/>
    <property type="match status" value="1"/>
</dbReference>
<protein>
    <submittedName>
        <fullName evidence="2">TTL-domain-containing protein</fullName>
    </submittedName>
</protein>
<evidence type="ECO:0000313" key="3">
    <source>
        <dbReference type="Proteomes" id="UP000245768"/>
    </source>
</evidence>
<reference evidence="2 3" key="1">
    <citation type="journal article" date="2018" name="Mol. Biol. Evol.">
        <title>Broad Genomic Sampling Reveals a Smut Pathogenic Ancestry of the Fungal Clade Ustilaginomycotina.</title>
        <authorList>
            <person name="Kijpornyongpan T."/>
            <person name="Mondo S.J."/>
            <person name="Barry K."/>
            <person name="Sandor L."/>
            <person name="Lee J."/>
            <person name="Lipzen A."/>
            <person name="Pangilinan J."/>
            <person name="LaButti K."/>
            <person name="Hainaut M."/>
            <person name="Henrissat B."/>
            <person name="Grigoriev I.V."/>
            <person name="Spatafora J.W."/>
            <person name="Aime M.C."/>
        </authorList>
    </citation>
    <scope>NUCLEOTIDE SEQUENCE [LARGE SCALE GENOMIC DNA]</scope>
    <source>
        <strain evidence="2 3">MCA 4198</strain>
    </source>
</reference>
<gene>
    <name evidence="2" type="ORF">FA10DRAFT_267059</name>
</gene>
<dbReference type="FunCoup" id="A0A316YPM4">
    <property type="interactions" value="5"/>
</dbReference>
<dbReference type="InParanoid" id="A0A316YPM4"/>
<evidence type="ECO:0000256" key="1">
    <source>
        <dbReference type="SAM" id="MobiDB-lite"/>
    </source>
</evidence>
<dbReference type="OrthoDB" id="202825at2759"/>
<dbReference type="Pfam" id="PF03133">
    <property type="entry name" value="TTL"/>
    <property type="match status" value="1"/>
</dbReference>
<dbReference type="GO" id="GO:0000932">
    <property type="term" value="C:P-body"/>
    <property type="evidence" value="ECO:0007669"/>
    <property type="project" value="TreeGrafter"/>
</dbReference>
<dbReference type="Gene3D" id="3.30.470.20">
    <property type="entry name" value="ATP-grasp fold, B domain"/>
    <property type="match status" value="1"/>
</dbReference>
<dbReference type="InterPro" id="IPR004344">
    <property type="entry name" value="TTL/TTLL_fam"/>
</dbReference>
<proteinExistence type="predicted"/>
<dbReference type="PANTHER" id="PTHR47551">
    <property type="entry name" value="TUBULIN--TYROSINE LIGASE PBY1-RELATED"/>
    <property type="match status" value="1"/>
</dbReference>
<dbReference type="InterPro" id="IPR027746">
    <property type="entry name" value="TTL"/>
</dbReference>
<dbReference type="EMBL" id="KZ819636">
    <property type="protein sequence ID" value="PWN90608.1"/>
    <property type="molecule type" value="Genomic_DNA"/>
</dbReference>
<sequence length="458" mass="50671">MTEGKLRAWISFPGAPYTQASAVKACGDVLLPLGWEIEEGDGSEAPVSQQLYLADYDLLPFEQLHPASFTPDSIKPLLPQLSSYPIRKSLIRKNYLASSLHAAQLKKGSNKRITPATWVFEATCADDLDELLMDDLYDVREALEKGEGKWFILKPAMADRGMGIRLFNSVDTLREIFDEFDAEDSDGESEQESEQGKEEGKTEEKEAERQTQEQEQTQKGEAERAYYQTASTVVMMSQLRHFVIQDYICDPFLVTPPGASQKHKFHLRAYVLAQGSLRVFLYDEILALFAPLPYAHPSSSPDGSGNLRAHLTNTCLQGATSFATVHLLDDLKDRLGGQAVLDDIKRQTNEVVAEAFSSAASAGRIHLQTWPHAWELFGVDLIVSNAEAGASPSVLLLEINAQPDFAQSGPELQGKIDQLFTRTLQITVLDQGTEAWSVGESRDRMTLSLDLTLSAGGW</sequence>
<feature type="compositionally biased region" description="Basic and acidic residues" evidence="1">
    <location>
        <begin position="194"/>
        <end position="223"/>
    </location>
</feature>
<name>A0A316YPM4_9BASI</name>
<dbReference type="PANTHER" id="PTHR47551:SF1">
    <property type="entry name" value="TUBULIN--TYROSINE LIGASE PBY1-RELATED"/>
    <property type="match status" value="1"/>
</dbReference>
<dbReference type="AlphaFoldDB" id="A0A316YPM4"/>
<dbReference type="Proteomes" id="UP000245768">
    <property type="component" value="Unassembled WGS sequence"/>
</dbReference>
<feature type="region of interest" description="Disordered" evidence="1">
    <location>
        <begin position="180"/>
        <end position="223"/>
    </location>
</feature>
<dbReference type="GeneID" id="37043679"/>
<dbReference type="PROSITE" id="PS51221">
    <property type="entry name" value="TTL"/>
    <property type="match status" value="1"/>
</dbReference>